<dbReference type="InterPro" id="IPR005583">
    <property type="entry name" value="YaaA"/>
</dbReference>
<sequence>MTPFVDASRLIMPRFLTVSPKTGEPTFVVVHAKIARGAFARWLIRTRTSDSAALTQFDDLGYRFAGDLSSANSPTFVCETFEGKGLSLRLQ</sequence>
<reference evidence="1" key="1">
    <citation type="submission" date="2020-10" db="EMBL/GenBank/DDBJ databases">
        <title>Taxonomic study of unclassified bacteria belonging to the class Ktedonobacteria.</title>
        <authorList>
            <person name="Yabe S."/>
            <person name="Wang C.M."/>
            <person name="Zheng Y."/>
            <person name="Sakai Y."/>
            <person name="Cavaletti L."/>
            <person name="Monciardini P."/>
            <person name="Donadio S."/>
        </authorList>
    </citation>
    <scope>NUCLEOTIDE SEQUENCE</scope>
    <source>
        <strain evidence="1">SOSP1-1</strain>
    </source>
</reference>
<proteinExistence type="predicted"/>
<comment type="caution">
    <text evidence="1">The sequence shown here is derived from an EMBL/GenBank/DDBJ whole genome shotgun (WGS) entry which is preliminary data.</text>
</comment>
<keyword evidence="2" id="KW-1185">Reference proteome</keyword>
<evidence type="ECO:0000313" key="1">
    <source>
        <dbReference type="EMBL" id="GHO47709.1"/>
    </source>
</evidence>
<dbReference type="Proteomes" id="UP000612362">
    <property type="component" value="Unassembled WGS sequence"/>
</dbReference>
<dbReference type="AlphaFoldDB" id="A0A8J3IAH1"/>
<dbReference type="EMBL" id="BNJF01000003">
    <property type="protein sequence ID" value="GHO47709.1"/>
    <property type="molecule type" value="Genomic_DNA"/>
</dbReference>
<organism evidence="1 2">
    <name type="scientific">Ktedonospora formicarum</name>
    <dbReference type="NCBI Taxonomy" id="2778364"/>
    <lineage>
        <taxon>Bacteria</taxon>
        <taxon>Bacillati</taxon>
        <taxon>Chloroflexota</taxon>
        <taxon>Ktedonobacteria</taxon>
        <taxon>Ktedonobacterales</taxon>
        <taxon>Ktedonobacteraceae</taxon>
        <taxon>Ktedonospora</taxon>
    </lineage>
</organism>
<gene>
    <name evidence="1" type="ORF">KSX_58720</name>
</gene>
<accession>A0A8J3IAH1</accession>
<evidence type="ECO:0000313" key="2">
    <source>
        <dbReference type="Proteomes" id="UP000612362"/>
    </source>
</evidence>
<name>A0A8J3IAH1_9CHLR</name>
<dbReference type="Pfam" id="PF03883">
    <property type="entry name" value="H2O2_YaaD"/>
    <property type="match status" value="1"/>
</dbReference>
<protein>
    <submittedName>
        <fullName evidence="1">Uncharacterized protein</fullName>
    </submittedName>
</protein>